<dbReference type="Proteomes" id="UP000820818">
    <property type="component" value="Linkage Group LG6"/>
</dbReference>
<keyword evidence="1" id="KW-1015">Disulfide bond</keyword>
<dbReference type="SMART" id="SM00020">
    <property type="entry name" value="Tryp_SPc"/>
    <property type="match status" value="1"/>
</dbReference>
<dbReference type="InterPro" id="IPR001314">
    <property type="entry name" value="Peptidase_S1A"/>
</dbReference>
<accession>A0AAD5KNP0</accession>
<dbReference type="FunFam" id="2.40.10.10:FF:000068">
    <property type="entry name" value="transmembrane protease serine 2"/>
    <property type="match status" value="1"/>
</dbReference>
<keyword evidence="5" id="KW-1185">Reference proteome</keyword>
<name>A0AAD5KNP0_9CRUS</name>
<dbReference type="PANTHER" id="PTHR24258:SF140">
    <property type="entry name" value="BCDNA.GH08420-RELATED"/>
    <property type="match status" value="1"/>
</dbReference>
<feature type="chain" id="PRO_5042017477" description="Peptidase S1 domain-containing protein" evidence="2">
    <location>
        <begin position="17"/>
        <end position="273"/>
    </location>
</feature>
<feature type="domain" description="Peptidase S1" evidence="3">
    <location>
        <begin position="25"/>
        <end position="258"/>
    </location>
</feature>
<dbReference type="EMBL" id="WJBH02000006">
    <property type="protein sequence ID" value="KAI9556744.1"/>
    <property type="molecule type" value="Genomic_DNA"/>
</dbReference>
<dbReference type="Gene3D" id="2.40.10.10">
    <property type="entry name" value="Trypsin-like serine proteases"/>
    <property type="match status" value="1"/>
</dbReference>
<gene>
    <name evidence="4" type="ORF">GHT06_016535</name>
</gene>
<proteinExistence type="predicted"/>
<dbReference type="InterPro" id="IPR009003">
    <property type="entry name" value="Peptidase_S1_PA"/>
</dbReference>
<feature type="signal peptide" evidence="2">
    <location>
        <begin position="1"/>
        <end position="16"/>
    </location>
</feature>
<dbReference type="InterPro" id="IPR043504">
    <property type="entry name" value="Peptidase_S1_PA_chymotrypsin"/>
</dbReference>
<keyword evidence="2" id="KW-0732">Signal</keyword>
<dbReference type="InterPro" id="IPR001254">
    <property type="entry name" value="Trypsin_dom"/>
</dbReference>
<comment type="caution">
    <text evidence="4">The sequence shown here is derived from an EMBL/GenBank/DDBJ whole genome shotgun (WGS) entry which is preliminary data.</text>
</comment>
<dbReference type="Pfam" id="PF00089">
    <property type="entry name" value="Trypsin"/>
    <property type="match status" value="1"/>
</dbReference>
<evidence type="ECO:0000256" key="2">
    <source>
        <dbReference type="SAM" id="SignalP"/>
    </source>
</evidence>
<dbReference type="GO" id="GO:0004252">
    <property type="term" value="F:serine-type endopeptidase activity"/>
    <property type="evidence" value="ECO:0007669"/>
    <property type="project" value="InterPro"/>
</dbReference>
<dbReference type="AlphaFoldDB" id="A0AAD5KNP0"/>
<reference evidence="4 5" key="1">
    <citation type="submission" date="2022-05" db="EMBL/GenBank/DDBJ databases">
        <title>A multi-omics perspective on studying reproductive biology in Daphnia sinensis.</title>
        <authorList>
            <person name="Jia J."/>
        </authorList>
    </citation>
    <scope>NUCLEOTIDE SEQUENCE [LARGE SCALE GENOMIC DNA]</scope>
    <source>
        <strain evidence="4 5">WSL</strain>
    </source>
</reference>
<evidence type="ECO:0000313" key="5">
    <source>
        <dbReference type="Proteomes" id="UP000820818"/>
    </source>
</evidence>
<dbReference type="PANTHER" id="PTHR24258">
    <property type="entry name" value="SERINE PROTEASE-RELATED"/>
    <property type="match status" value="1"/>
</dbReference>
<sequence length="273" mass="29449">MLHALILTVFVTAVSGAPNGGTGRLAGGTTAGTGQFPFVASLAWNDQHICGGFIYSERWIVTSAKCIYGKPKEELTVLVGAVSLITPDPGEQLIGVFDTVYFPQYDVVTQKHDIALIELSKPIFLGPTIQPMPYSEIDELATPWDAKIIGWGATFEDGLPSTRLRWAPIDELAADCSSYSTDDYFENLMICAGTTTGTISPCQYDEGTPLTQVTNFGGIQQEAVVGIMSKNQGCTDLTIPSIYTRLAAYSSWLFQTAGPQPTRTVPRSSASRF</sequence>
<evidence type="ECO:0000259" key="3">
    <source>
        <dbReference type="PROSITE" id="PS50240"/>
    </source>
</evidence>
<dbReference type="CDD" id="cd00190">
    <property type="entry name" value="Tryp_SPc"/>
    <property type="match status" value="1"/>
</dbReference>
<dbReference type="GO" id="GO:0006508">
    <property type="term" value="P:proteolysis"/>
    <property type="evidence" value="ECO:0007669"/>
    <property type="project" value="InterPro"/>
</dbReference>
<evidence type="ECO:0000313" key="4">
    <source>
        <dbReference type="EMBL" id="KAI9556744.1"/>
    </source>
</evidence>
<dbReference type="PRINTS" id="PR00722">
    <property type="entry name" value="CHYMOTRYPSIN"/>
</dbReference>
<dbReference type="PROSITE" id="PS50240">
    <property type="entry name" value="TRYPSIN_DOM"/>
    <property type="match status" value="1"/>
</dbReference>
<protein>
    <recommendedName>
        <fullName evidence="3">Peptidase S1 domain-containing protein</fullName>
    </recommendedName>
</protein>
<dbReference type="SUPFAM" id="SSF50494">
    <property type="entry name" value="Trypsin-like serine proteases"/>
    <property type="match status" value="1"/>
</dbReference>
<evidence type="ECO:0000256" key="1">
    <source>
        <dbReference type="ARBA" id="ARBA00023157"/>
    </source>
</evidence>
<organism evidence="4 5">
    <name type="scientific">Daphnia sinensis</name>
    <dbReference type="NCBI Taxonomy" id="1820382"/>
    <lineage>
        <taxon>Eukaryota</taxon>
        <taxon>Metazoa</taxon>
        <taxon>Ecdysozoa</taxon>
        <taxon>Arthropoda</taxon>
        <taxon>Crustacea</taxon>
        <taxon>Branchiopoda</taxon>
        <taxon>Diplostraca</taxon>
        <taxon>Cladocera</taxon>
        <taxon>Anomopoda</taxon>
        <taxon>Daphniidae</taxon>
        <taxon>Daphnia</taxon>
        <taxon>Daphnia similis group</taxon>
    </lineage>
</organism>